<dbReference type="PANTHER" id="PTHR43394:SF1">
    <property type="entry name" value="ATP-BINDING CASSETTE SUB-FAMILY B MEMBER 10, MITOCHONDRIAL"/>
    <property type="match status" value="1"/>
</dbReference>
<name>A0ABS7B9C7_9ACTN</name>
<dbReference type="Gene3D" id="1.20.1560.10">
    <property type="entry name" value="ABC transporter type 1, transmembrane domain"/>
    <property type="match status" value="1"/>
</dbReference>
<dbReference type="SUPFAM" id="SSF90123">
    <property type="entry name" value="ABC transporter transmembrane region"/>
    <property type="match status" value="1"/>
</dbReference>
<dbReference type="RefSeq" id="WP_220146576.1">
    <property type="nucleotide sequence ID" value="NZ_JAHXZI010000014.1"/>
</dbReference>
<evidence type="ECO:0000256" key="4">
    <source>
        <dbReference type="ARBA" id="ARBA00022840"/>
    </source>
</evidence>
<evidence type="ECO:0000313" key="10">
    <source>
        <dbReference type="EMBL" id="MBW6437241.1"/>
    </source>
</evidence>
<feature type="transmembrane region" description="Helical" evidence="7">
    <location>
        <begin position="172"/>
        <end position="191"/>
    </location>
</feature>
<evidence type="ECO:0000259" key="9">
    <source>
        <dbReference type="PROSITE" id="PS50929"/>
    </source>
</evidence>
<dbReference type="Gene3D" id="3.40.50.300">
    <property type="entry name" value="P-loop containing nucleotide triphosphate hydrolases"/>
    <property type="match status" value="1"/>
</dbReference>
<dbReference type="PROSITE" id="PS50893">
    <property type="entry name" value="ABC_TRANSPORTER_2"/>
    <property type="match status" value="1"/>
</dbReference>
<dbReference type="PANTHER" id="PTHR43394">
    <property type="entry name" value="ATP-DEPENDENT PERMEASE MDL1, MITOCHONDRIAL"/>
    <property type="match status" value="1"/>
</dbReference>
<keyword evidence="11" id="KW-1185">Reference proteome</keyword>
<comment type="caution">
    <text evidence="10">The sequence shown here is derived from an EMBL/GenBank/DDBJ whole genome shotgun (WGS) entry which is preliminary data.</text>
</comment>
<sequence length="611" mass="64297">MTAGNVRPDLDIPVRAAVRAAVAFAARTTPARLLAQIVLSAVAGLTPMVTALAGKHLFDQLAAGRNAAALTAGAVLAGAMLVAACLPAGQRYLGREMERRLSLRASDELYRAVTSTVGIARLENPAFHDRVRLARQSGGDTPAVVTDALIAVARCLITMFGLLTALAALSPLLAGALLAVCVPVVVCHLALSRRRAAAMWTVSPAERREVFFSGLLVDLQAAKEIRLFGLGGFLRGRILAGRRSADRQYRRIDRGELGVQILASALSAGAAAAATLWTVQSVAAGGLTIGDVSLLLVSVSGLTMVGGELATALALANRHALVYRHYLAVVREPVDVPEVRAPAVAVPGAGIELRDVWFRYTETGPWILRGVDLNIPVGRATALVGANGAGKSTLVKLLCRFYDPTRGSITWDGVDLRAIPPADLRDRITAVFQDYMEYDLSAGENIGIGDIGSIGDTDRIRTAAENAGIGDTVTGLPDSYDTILSRVFAAEPGSNGAQLSGGQWQRLAVARGMFRGDRELMILDEPSSGLDPAAEHDLHERLRGLRRGRTSLLISHRLGAVRDADHIVVLAGGRVAEQGDHESLLAAGGRYASLFQLQAGPYATAGLGDAP</sequence>
<evidence type="ECO:0000256" key="2">
    <source>
        <dbReference type="ARBA" id="ARBA00022692"/>
    </source>
</evidence>
<dbReference type="InterPro" id="IPR027417">
    <property type="entry name" value="P-loop_NTPase"/>
</dbReference>
<proteinExistence type="predicted"/>
<dbReference type="GO" id="GO:0005524">
    <property type="term" value="F:ATP binding"/>
    <property type="evidence" value="ECO:0007669"/>
    <property type="project" value="UniProtKB-KW"/>
</dbReference>
<evidence type="ECO:0000256" key="6">
    <source>
        <dbReference type="ARBA" id="ARBA00023136"/>
    </source>
</evidence>
<keyword evidence="6 7" id="KW-0472">Membrane</keyword>
<dbReference type="InterPro" id="IPR011527">
    <property type="entry name" value="ABC1_TM_dom"/>
</dbReference>
<protein>
    <submittedName>
        <fullName evidence="10">ABC transporter ATP-binding protein/permease</fullName>
    </submittedName>
</protein>
<accession>A0ABS7B9C7</accession>
<dbReference type="PROSITE" id="PS00211">
    <property type="entry name" value="ABC_TRANSPORTER_1"/>
    <property type="match status" value="1"/>
</dbReference>
<keyword evidence="3" id="KW-0547">Nucleotide-binding</keyword>
<dbReference type="InterPro" id="IPR039421">
    <property type="entry name" value="Type_1_exporter"/>
</dbReference>
<evidence type="ECO:0000256" key="1">
    <source>
        <dbReference type="ARBA" id="ARBA00004651"/>
    </source>
</evidence>
<evidence type="ECO:0000313" key="11">
    <source>
        <dbReference type="Proteomes" id="UP001519863"/>
    </source>
</evidence>
<dbReference type="EMBL" id="JAHXZI010000014">
    <property type="protein sequence ID" value="MBW6437241.1"/>
    <property type="molecule type" value="Genomic_DNA"/>
</dbReference>
<feature type="domain" description="ABC transporter" evidence="8">
    <location>
        <begin position="351"/>
        <end position="597"/>
    </location>
</feature>
<dbReference type="InterPro" id="IPR036640">
    <property type="entry name" value="ABC1_TM_sf"/>
</dbReference>
<dbReference type="InterPro" id="IPR003439">
    <property type="entry name" value="ABC_transporter-like_ATP-bd"/>
</dbReference>
<feature type="domain" description="ABC transmembrane type-1" evidence="9">
    <location>
        <begin position="37"/>
        <end position="304"/>
    </location>
</feature>
<dbReference type="SUPFAM" id="SSF52540">
    <property type="entry name" value="P-loop containing nucleoside triphosphate hydrolases"/>
    <property type="match status" value="1"/>
</dbReference>
<evidence type="ECO:0000256" key="3">
    <source>
        <dbReference type="ARBA" id="ARBA00022741"/>
    </source>
</evidence>
<evidence type="ECO:0000256" key="5">
    <source>
        <dbReference type="ARBA" id="ARBA00022989"/>
    </source>
</evidence>
<feature type="transmembrane region" description="Helical" evidence="7">
    <location>
        <begin position="144"/>
        <end position="166"/>
    </location>
</feature>
<keyword evidence="2 7" id="KW-0812">Transmembrane</keyword>
<dbReference type="InterPro" id="IPR003593">
    <property type="entry name" value="AAA+_ATPase"/>
</dbReference>
<feature type="transmembrane region" description="Helical" evidence="7">
    <location>
        <begin position="257"/>
        <end position="280"/>
    </location>
</feature>
<dbReference type="InterPro" id="IPR017871">
    <property type="entry name" value="ABC_transporter-like_CS"/>
</dbReference>
<dbReference type="PROSITE" id="PS50929">
    <property type="entry name" value="ABC_TM1F"/>
    <property type="match status" value="1"/>
</dbReference>
<feature type="transmembrane region" description="Helical" evidence="7">
    <location>
        <begin position="292"/>
        <end position="316"/>
    </location>
</feature>
<evidence type="ECO:0000259" key="8">
    <source>
        <dbReference type="PROSITE" id="PS50893"/>
    </source>
</evidence>
<dbReference type="Proteomes" id="UP001519863">
    <property type="component" value="Unassembled WGS sequence"/>
</dbReference>
<keyword evidence="4 10" id="KW-0067">ATP-binding</keyword>
<dbReference type="Pfam" id="PF00005">
    <property type="entry name" value="ABC_tran"/>
    <property type="match status" value="1"/>
</dbReference>
<feature type="transmembrane region" description="Helical" evidence="7">
    <location>
        <begin position="33"/>
        <end position="54"/>
    </location>
</feature>
<gene>
    <name evidence="10" type="ORF">KZ829_26245</name>
</gene>
<organism evidence="10 11">
    <name type="scientific">Actinoplanes hulinensis</name>
    <dbReference type="NCBI Taxonomy" id="1144547"/>
    <lineage>
        <taxon>Bacteria</taxon>
        <taxon>Bacillati</taxon>
        <taxon>Actinomycetota</taxon>
        <taxon>Actinomycetes</taxon>
        <taxon>Micromonosporales</taxon>
        <taxon>Micromonosporaceae</taxon>
        <taxon>Actinoplanes</taxon>
    </lineage>
</organism>
<reference evidence="10 11" key="1">
    <citation type="journal article" date="2013" name="Antonie Van Leeuwenhoek">
        <title>Actinoplanes hulinensis sp. nov., a novel actinomycete isolated from soybean root (Glycine max (L.) Merr).</title>
        <authorList>
            <person name="Shen Y."/>
            <person name="Liu C."/>
            <person name="Wang X."/>
            <person name="Zhao J."/>
            <person name="Jia F."/>
            <person name="Zhang Y."/>
            <person name="Wang L."/>
            <person name="Yang D."/>
            <person name="Xiang W."/>
        </authorList>
    </citation>
    <scope>NUCLEOTIDE SEQUENCE [LARGE SCALE GENOMIC DNA]</scope>
    <source>
        <strain evidence="10 11">NEAU-M9</strain>
    </source>
</reference>
<dbReference type="SMART" id="SM00382">
    <property type="entry name" value="AAA"/>
    <property type="match status" value="1"/>
</dbReference>
<evidence type="ECO:0000256" key="7">
    <source>
        <dbReference type="SAM" id="Phobius"/>
    </source>
</evidence>
<feature type="transmembrane region" description="Helical" evidence="7">
    <location>
        <begin position="66"/>
        <end position="89"/>
    </location>
</feature>
<comment type="subcellular location">
    <subcellularLocation>
        <location evidence="1">Cell membrane</location>
        <topology evidence="1">Multi-pass membrane protein</topology>
    </subcellularLocation>
</comment>
<keyword evidence="5 7" id="KW-1133">Transmembrane helix</keyword>